<reference evidence="19" key="2">
    <citation type="submission" date="2025-09" db="UniProtKB">
        <authorList>
            <consortium name="Ensembl"/>
        </authorList>
    </citation>
    <scope>IDENTIFICATION</scope>
</reference>
<dbReference type="PANTHER" id="PTHR10454:SF198">
    <property type="entry name" value="CASPASE-3"/>
    <property type="match status" value="1"/>
</dbReference>
<evidence type="ECO:0000256" key="1">
    <source>
        <dbReference type="ARBA" id="ARBA00004496"/>
    </source>
</evidence>
<keyword evidence="8" id="KW-0788">Thiol protease</keyword>
<keyword evidence="5" id="KW-0645">Protease</keyword>
<dbReference type="Gene3D" id="3.40.50.1460">
    <property type="match status" value="1"/>
</dbReference>
<dbReference type="InterPro" id="IPR029030">
    <property type="entry name" value="Caspase-like_dom_sf"/>
</dbReference>
<feature type="domain" description="Caspase family p10" evidence="17">
    <location>
        <begin position="191"/>
        <end position="282"/>
    </location>
</feature>
<dbReference type="GO" id="GO:0030182">
    <property type="term" value="P:neuron differentiation"/>
    <property type="evidence" value="ECO:0007669"/>
    <property type="project" value="TreeGrafter"/>
</dbReference>
<evidence type="ECO:0000256" key="15">
    <source>
        <dbReference type="RuleBase" id="RU003971"/>
    </source>
</evidence>
<dbReference type="InterPro" id="IPR016129">
    <property type="entry name" value="Caspase_his_AS"/>
</dbReference>
<dbReference type="InterPro" id="IPR002138">
    <property type="entry name" value="Pept_C14_p10"/>
</dbReference>
<evidence type="ECO:0000256" key="6">
    <source>
        <dbReference type="ARBA" id="ARBA00022703"/>
    </source>
</evidence>
<evidence type="ECO:0000256" key="9">
    <source>
        <dbReference type="ARBA" id="ARBA00022843"/>
    </source>
</evidence>
<dbReference type="InterPro" id="IPR015917">
    <property type="entry name" value="Pept_C14A"/>
</dbReference>
<evidence type="ECO:0000256" key="7">
    <source>
        <dbReference type="ARBA" id="ARBA00022801"/>
    </source>
</evidence>
<dbReference type="Ensembl" id="ENSOABT00000003842.2">
    <property type="protein sequence ID" value="ENSOABP00000003696.1"/>
    <property type="gene ID" value="ENSOABG00000002189.2"/>
</dbReference>
<protein>
    <recommendedName>
        <fullName evidence="14">Caspase-3</fullName>
        <ecNumber evidence="13">3.4.22.56</ecNumber>
    </recommendedName>
</protein>
<evidence type="ECO:0000259" key="17">
    <source>
        <dbReference type="PROSITE" id="PS50207"/>
    </source>
</evidence>
<dbReference type="PROSITE" id="PS50208">
    <property type="entry name" value="CASPASE_P20"/>
    <property type="match status" value="1"/>
</dbReference>
<evidence type="ECO:0000256" key="14">
    <source>
        <dbReference type="ARBA" id="ARBA00039708"/>
    </source>
</evidence>
<dbReference type="PROSITE" id="PS01121">
    <property type="entry name" value="CASPASE_HIS"/>
    <property type="match status" value="1"/>
</dbReference>
<dbReference type="EC" id="3.4.22.56" evidence="13"/>
<dbReference type="GO" id="GO:0051604">
    <property type="term" value="P:protein maturation"/>
    <property type="evidence" value="ECO:0007669"/>
    <property type="project" value="UniProtKB-ARBA"/>
</dbReference>
<dbReference type="Pfam" id="PF00656">
    <property type="entry name" value="Peptidase_C14"/>
    <property type="match status" value="1"/>
</dbReference>
<feature type="domain" description="Caspase family p20" evidence="18">
    <location>
        <begin position="52"/>
        <end position="176"/>
    </location>
</feature>
<keyword evidence="7" id="KW-0378">Hydrolase</keyword>
<evidence type="ECO:0000256" key="13">
    <source>
        <dbReference type="ARBA" id="ARBA00038900"/>
    </source>
</evidence>
<keyword evidence="11" id="KW-0865">Zymogen</keyword>
<evidence type="ECO:0000259" key="18">
    <source>
        <dbReference type="PROSITE" id="PS50208"/>
    </source>
</evidence>
<dbReference type="FunFam" id="3.30.70.1470:FF:000002">
    <property type="entry name" value="Caspase-3"/>
    <property type="match status" value="1"/>
</dbReference>
<dbReference type="GO" id="GO:0030218">
    <property type="term" value="P:erythrocyte differentiation"/>
    <property type="evidence" value="ECO:0007669"/>
    <property type="project" value="TreeGrafter"/>
</dbReference>
<organism evidence="19 20">
    <name type="scientific">Oreochromis aureus</name>
    <name type="common">Israeli tilapia</name>
    <name type="synonym">Chromis aureus</name>
    <dbReference type="NCBI Taxonomy" id="47969"/>
    <lineage>
        <taxon>Eukaryota</taxon>
        <taxon>Metazoa</taxon>
        <taxon>Chordata</taxon>
        <taxon>Craniata</taxon>
        <taxon>Vertebrata</taxon>
        <taxon>Euteleostomi</taxon>
        <taxon>Actinopterygii</taxon>
        <taxon>Neopterygii</taxon>
        <taxon>Teleostei</taxon>
        <taxon>Neoteleostei</taxon>
        <taxon>Acanthomorphata</taxon>
        <taxon>Ovalentaria</taxon>
        <taxon>Cichlomorphae</taxon>
        <taxon>Cichliformes</taxon>
        <taxon>Cichlidae</taxon>
        <taxon>African cichlids</taxon>
        <taxon>Pseudocrenilabrinae</taxon>
        <taxon>Oreochromini</taxon>
        <taxon>Oreochromis</taxon>
    </lineage>
</organism>
<dbReference type="OMA" id="WHYFTAT"/>
<evidence type="ECO:0000256" key="11">
    <source>
        <dbReference type="ARBA" id="ARBA00023145"/>
    </source>
</evidence>
<dbReference type="GO" id="GO:0030216">
    <property type="term" value="P:keratinocyte differentiation"/>
    <property type="evidence" value="ECO:0007669"/>
    <property type="project" value="TreeGrafter"/>
</dbReference>
<dbReference type="SUPFAM" id="SSF52129">
    <property type="entry name" value="Caspase-like"/>
    <property type="match status" value="1"/>
</dbReference>
<dbReference type="GO" id="GO:0043525">
    <property type="term" value="P:positive regulation of neuron apoptotic process"/>
    <property type="evidence" value="ECO:0007669"/>
    <property type="project" value="TreeGrafter"/>
</dbReference>
<dbReference type="PROSITE" id="PS01122">
    <property type="entry name" value="CASPASE_CYS"/>
    <property type="match status" value="1"/>
</dbReference>
<dbReference type="KEGG" id="oau:116334002"/>
<dbReference type="Proteomes" id="UP000472276">
    <property type="component" value="Unassembled WGS sequence"/>
</dbReference>
<evidence type="ECO:0000256" key="5">
    <source>
        <dbReference type="ARBA" id="ARBA00022670"/>
    </source>
</evidence>
<comment type="catalytic activity">
    <reaction evidence="12">
        <text>Strict requirement for an Asp residue at positions P1 and P4. It has a preferred cleavage sequence of Asp-Xaa-Xaa-Asp-|- with a hydrophobic amino-acid residue at P2 and a hydrophilic amino-acid residue at P3, although Val or Ala are also accepted at this position.</text>
        <dbReference type="EC" id="3.4.22.56"/>
    </reaction>
</comment>
<evidence type="ECO:0000256" key="16">
    <source>
        <dbReference type="SAM" id="MobiDB-lite"/>
    </source>
</evidence>
<dbReference type="GO" id="GO:0005737">
    <property type="term" value="C:cytoplasm"/>
    <property type="evidence" value="ECO:0007669"/>
    <property type="project" value="UniProtKB-SubCell"/>
</dbReference>
<dbReference type="PROSITE" id="PS50207">
    <property type="entry name" value="CASPASE_P10"/>
    <property type="match status" value="1"/>
</dbReference>
<comment type="similarity">
    <text evidence="2 15">Belongs to the peptidase C14A family.</text>
</comment>
<dbReference type="AlphaFoldDB" id="A0A668RUA6"/>
<dbReference type="SMART" id="SM00115">
    <property type="entry name" value="CASc"/>
    <property type="match status" value="1"/>
</dbReference>
<keyword evidence="9" id="KW-0832">Ubl conjugation</keyword>
<dbReference type="InterPro" id="IPR002398">
    <property type="entry name" value="Pept_C14"/>
</dbReference>
<dbReference type="GO" id="GO:0004197">
    <property type="term" value="F:cysteine-type endopeptidase activity"/>
    <property type="evidence" value="ECO:0007669"/>
    <property type="project" value="InterPro"/>
</dbReference>
<gene>
    <name evidence="19" type="primary">casp3a</name>
</gene>
<keyword evidence="10" id="KW-0007">Acetylation</keyword>
<evidence type="ECO:0000256" key="12">
    <source>
        <dbReference type="ARBA" id="ARBA00036189"/>
    </source>
</evidence>
<dbReference type="InterPro" id="IPR001309">
    <property type="entry name" value="Pept_C14_p20"/>
</dbReference>
<dbReference type="GO" id="GO:0031264">
    <property type="term" value="C:death-inducing signaling complex"/>
    <property type="evidence" value="ECO:0007669"/>
    <property type="project" value="TreeGrafter"/>
</dbReference>
<keyword evidence="3" id="KW-0963">Cytoplasm</keyword>
<evidence type="ECO:0000256" key="4">
    <source>
        <dbReference type="ARBA" id="ARBA00022553"/>
    </source>
</evidence>
<proteinExistence type="inferred from homology"/>
<dbReference type="PANTHER" id="PTHR10454">
    <property type="entry name" value="CASPASE"/>
    <property type="match status" value="1"/>
</dbReference>
<dbReference type="GO" id="GO:0006508">
    <property type="term" value="P:proteolysis"/>
    <property type="evidence" value="ECO:0007669"/>
    <property type="project" value="UniProtKB-KW"/>
</dbReference>
<dbReference type="Gene3D" id="3.30.70.1470">
    <property type="entry name" value="Caspase-like"/>
    <property type="match status" value="1"/>
</dbReference>
<evidence type="ECO:0000256" key="2">
    <source>
        <dbReference type="ARBA" id="ARBA00010134"/>
    </source>
</evidence>
<dbReference type="InterPro" id="IPR011600">
    <property type="entry name" value="Pept_C14_caspase"/>
</dbReference>
<sequence>MSENGSGPGVDDTDAKPGNGKRSAGSSSASVPMDVDAKPQSHSFRYRLDFPSIGQCIIINNKNFDRSTGMNQRNGTDVDAGNAMRVFKNLGYNVKLYNDQTVDQMMNVLTAASKEDHSNSASFVCILLSHGDEDVFFGTDGSVALKHLTSLFRGDRCKSLVGKPKLFFIQACRGTDLDPGIETDSATDGVKIPVEADFLYAFSTAPGYYSWRNTMTGSWFIQSVCDMISKYGKELEILHIMTRVNHKVAVEFESASNSPGFDAKKQIPCIVSMLTKEMYFSR</sequence>
<feature type="region of interest" description="Disordered" evidence="16">
    <location>
        <begin position="1"/>
        <end position="36"/>
    </location>
</feature>
<dbReference type="FunFam" id="3.40.50.1460:FF:000001">
    <property type="entry name" value="Caspase-3 preproprotein"/>
    <property type="match status" value="1"/>
</dbReference>
<keyword evidence="4" id="KW-0597">Phosphoprotein</keyword>
<keyword evidence="6" id="KW-0053">Apoptosis</keyword>
<comment type="subcellular location">
    <subcellularLocation>
        <location evidence="1">Cytoplasm</location>
    </subcellularLocation>
</comment>
<keyword evidence="20" id="KW-1185">Reference proteome</keyword>
<dbReference type="GeneID" id="116334002"/>
<evidence type="ECO:0000313" key="19">
    <source>
        <dbReference type="Ensembl" id="ENSOABP00000003696.1"/>
    </source>
</evidence>
<dbReference type="RefSeq" id="XP_031613160.1">
    <property type="nucleotide sequence ID" value="XM_031757300.2"/>
</dbReference>
<accession>A0A668RUA6</accession>
<dbReference type="InterPro" id="IPR033139">
    <property type="entry name" value="Caspase_cys_AS"/>
</dbReference>
<dbReference type="CDD" id="cd00032">
    <property type="entry name" value="CASc"/>
    <property type="match status" value="1"/>
</dbReference>
<evidence type="ECO:0000313" key="20">
    <source>
        <dbReference type="Proteomes" id="UP000472276"/>
    </source>
</evidence>
<reference evidence="19" key="1">
    <citation type="submission" date="2025-08" db="UniProtKB">
        <authorList>
            <consortium name="Ensembl"/>
        </authorList>
    </citation>
    <scope>IDENTIFICATION</scope>
</reference>
<evidence type="ECO:0000256" key="3">
    <source>
        <dbReference type="ARBA" id="ARBA00022490"/>
    </source>
</evidence>
<name>A0A668RUA6_OREAU</name>
<evidence type="ECO:0000256" key="10">
    <source>
        <dbReference type="ARBA" id="ARBA00022990"/>
    </source>
</evidence>
<dbReference type="GO" id="GO:0097194">
    <property type="term" value="P:execution phase of apoptosis"/>
    <property type="evidence" value="ECO:0007669"/>
    <property type="project" value="UniProtKB-ARBA"/>
</dbReference>
<evidence type="ECO:0000256" key="8">
    <source>
        <dbReference type="ARBA" id="ARBA00022807"/>
    </source>
</evidence>
<dbReference type="PRINTS" id="PR00376">
    <property type="entry name" value="IL1BCENZYME"/>
</dbReference>
<dbReference type="CTD" id="140621"/>